<dbReference type="SUPFAM" id="SSF69118">
    <property type="entry name" value="AhpD-like"/>
    <property type="match status" value="1"/>
</dbReference>
<dbReference type="OrthoDB" id="5537330at2759"/>
<dbReference type="PANTHER" id="PTHR28180">
    <property type="entry name" value="CONSERVED MITOCHONDRIAL PROTEIN-RELATED"/>
    <property type="match status" value="1"/>
</dbReference>
<dbReference type="GeneID" id="62195730"/>
<dbReference type="InterPro" id="IPR029032">
    <property type="entry name" value="AhpD-like"/>
</dbReference>
<accession>A0A875S5F6</accession>
<dbReference type="PANTHER" id="PTHR28180:SF2">
    <property type="entry name" value="PEROXISOMAL PROTEIN 2"/>
    <property type="match status" value="1"/>
</dbReference>
<proteinExistence type="predicted"/>
<dbReference type="InterPro" id="IPR052999">
    <property type="entry name" value="PTS1_Protein"/>
</dbReference>
<dbReference type="EMBL" id="CP064813">
    <property type="protein sequence ID" value="QPG74989.1"/>
    <property type="molecule type" value="Genomic_DNA"/>
</dbReference>
<evidence type="ECO:0008006" key="3">
    <source>
        <dbReference type="Google" id="ProtNLM"/>
    </source>
</evidence>
<gene>
    <name evidence="1" type="ORF">FOA43_002329</name>
</gene>
<dbReference type="RefSeq" id="XP_038778554.1">
    <property type="nucleotide sequence ID" value="XM_038922626.1"/>
</dbReference>
<evidence type="ECO:0000313" key="1">
    <source>
        <dbReference type="EMBL" id="QPG74989.1"/>
    </source>
</evidence>
<reference evidence="1" key="1">
    <citation type="submission" date="2020-10" db="EMBL/GenBank/DDBJ databases">
        <authorList>
            <person name="Roach M.J.R."/>
        </authorList>
    </citation>
    <scope>NUCLEOTIDE SEQUENCE</scope>
    <source>
        <strain evidence="1">CBS 1945</strain>
    </source>
</reference>
<protein>
    <recommendedName>
        <fullName evidence="3">Carboxymuconolactone decarboxylase-like domain-containing protein</fullName>
    </recommendedName>
</protein>
<sequence>MTVCNEPQEIPIIYHYALHLRHLNEKPSDQLYGRAHSAVEKFHEIRDRGTDTLYTPYNGEGGPGSPEFLTTEKFRESILKASALSGLPRAINSLMILKDTTPYNLKKHGKQATNRAPITTFDEYQKVQQRGKQFWDAVYSKVSHRIINQMASSYPDLWTYAIQDVYSDLLSYCGVLSHEETSIIVISSLIPQDVNPQLKGHLKGALLNGVDIDVLRETRRLAIQLSEWCGIKWKSEVADLT</sequence>
<keyword evidence="2" id="KW-1185">Reference proteome</keyword>
<evidence type="ECO:0000313" key="2">
    <source>
        <dbReference type="Proteomes" id="UP000662931"/>
    </source>
</evidence>
<name>A0A875S5F6_EENNA</name>
<organism evidence="1 2">
    <name type="scientific">Eeniella nana</name>
    <name type="common">Yeast</name>
    <name type="synonym">Brettanomyces nanus</name>
    <dbReference type="NCBI Taxonomy" id="13502"/>
    <lineage>
        <taxon>Eukaryota</taxon>
        <taxon>Fungi</taxon>
        <taxon>Dikarya</taxon>
        <taxon>Ascomycota</taxon>
        <taxon>Saccharomycotina</taxon>
        <taxon>Pichiomycetes</taxon>
        <taxon>Pichiales</taxon>
        <taxon>Pichiaceae</taxon>
        <taxon>Brettanomyces</taxon>
    </lineage>
</organism>
<dbReference type="Gene3D" id="1.20.1290.10">
    <property type="entry name" value="AhpD-like"/>
    <property type="match status" value="1"/>
</dbReference>
<dbReference type="KEGG" id="bnn:FOA43_002329"/>
<dbReference type="AlphaFoldDB" id="A0A875S5F6"/>
<dbReference type="Proteomes" id="UP000662931">
    <property type="component" value="Chromosome 2"/>
</dbReference>